<dbReference type="Proteomes" id="UP001266305">
    <property type="component" value="Unassembled WGS sequence"/>
</dbReference>
<reference evidence="2 3" key="1">
    <citation type="submission" date="2023-05" db="EMBL/GenBank/DDBJ databases">
        <title>B98-5 Cell Line De Novo Hybrid Assembly: An Optical Mapping Approach.</title>
        <authorList>
            <person name="Kananen K."/>
            <person name="Auerbach J.A."/>
            <person name="Kautto E."/>
            <person name="Blachly J.S."/>
        </authorList>
    </citation>
    <scope>NUCLEOTIDE SEQUENCE [LARGE SCALE GENOMIC DNA]</scope>
    <source>
        <strain evidence="2">B95-8</strain>
        <tissue evidence="2">Cell line</tissue>
    </source>
</reference>
<dbReference type="EMBL" id="JASSZA010000022">
    <property type="protein sequence ID" value="KAK2084671.1"/>
    <property type="molecule type" value="Genomic_DNA"/>
</dbReference>
<evidence type="ECO:0000313" key="3">
    <source>
        <dbReference type="Proteomes" id="UP001266305"/>
    </source>
</evidence>
<evidence type="ECO:0000256" key="1">
    <source>
        <dbReference type="SAM" id="MobiDB-lite"/>
    </source>
</evidence>
<comment type="caution">
    <text evidence="2">The sequence shown here is derived from an EMBL/GenBank/DDBJ whole genome shotgun (WGS) entry which is preliminary data.</text>
</comment>
<accession>A0ABQ9TIX0</accession>
<name>A0ABQ9TIX0_SAGOE</name>
<organism evidence="2 3">
    <name type="scientific">Saguinus oedipus</name>
    <name type="common">Cotton-top tamarin</name>
    <name type="synonym">Oedipomidas oedipus</name>
    <dbReference type="NCBI Taxonomy" id="9490"/>
    <lineage>
        <taxon>Eukaryota</taxon>
        <taxon>Metazoa</taxon>
        <taxon>Chordata</taxon>
        <taxon>Craniata</taxon>
        <taxon>Vertebrata</taxon>
        <taxon>Euteleostomi</taxon>
        <taxon>Mammalia</taxon>
        <taxon>Eutheria</taxon>
        <taxon>Euarchontoglires</taxon>
        <taxon>Primates</taxon>
        <taxon>Haplorrhini</taxon>
        <taxon>Platyrrhini</taxon>
        <taxon>Cebidae</taxon>
        <taxon>Callitrichinae</taxon>
        <taxon>Saguinus</taxon>
    </lineage>
</organism>
<feature type="region of interest" description="Disordered" evidence="1">
    <location>
        <begin position="1"/>
        <end position="32"/>
    </location>
</feature>
<keyword evidence="3" id="KW-1185">Reference proteome</keyword>
<feature type="non-terminal residue" evidence="2">
    <location>
        <position position="1"/>
    </location>
</feature>
<evidence type="ECO:0000313" key="2">
    <source>
        <dbReference type="EMBL" id="KAK2084671.1"/>
    </source>
</evidence>
<proteinExistence type="predicted"/>
<gene>
    <name evidence="2" type="ORF">P7K49_037704</name>
</gene>
<protein>
    <submittedName>
        <fullName evidence="2">Uncharacterized protein</fullName>
    </submittedName>
</protein>
<sequence length="53" mass="5479">DPSTELPSAEDPRSCMLPEARKGGRRKTPGSSLLTARSLALLPSSARAFPAAG</sequence>